<dbReference type="NCBIfam" id="TIGR00492">
    <property type="entry name" value="alr"/>
    <property type="match status" value="1"/>
</dbReference>
<dbReference type="Proteomes" id="UP000229098">
    <property type="component" value="Unassembled WGS sequence"/>
</dbReference>
<dbReference type="PANTHER" id="PTHR30511">
    <property type="entry name" value="ALANINE RACEMASE"/>
    <property type="match status" value="1"/>
</dbReference>
<evidence type="ECO:0000313" key="8">
    <source>
        <dbReference type="EMBL" id="PJE64897.1"/>
    </source>
</evidence>
<evidence type="ECO:0000256" key="5">
    <source>
        <dbReference type="PIRSR" id="PIRSR600821-50"/>
    </source>
</evidence>
<comment type="caution">
    <text evidence="8">The sequence shown here is derived from an EMBL/GenBank/DDBJ whole genome shotgun (WGS) entry which is preliminary data.</text>
</comment>
<dbReference type="InterPro" id="IPR001608">
    <property type="entry name" value="Ala_racemase_N"/>
</dbReference>
<dbReference type="SMART" id="SM01005">
    <property type="entry name" value="Ala_racemase_C"/>
    <property type="match status" value="1"/>
</dbReference>
<comment type="cofactor">
    <cofactor evidence="1 4 5">
        <name>pyridoxal 5'-phosphate</name>
        <dbReference type="ChEBI" id="CHEBI:597326"/>
    </cofactor>
</comment>
<evidence type="ECO:0000256" key="1">
    <source>
        <dbReference type="ARBA" id="ARBA00001933"/>
    </source>
</evidence>
<dbReference type="GO" id="GO:0030632">
    <property type="term" value="P:D-alanine biosynthetic process"/>
    <property type="evidence" value="ECO:0007669"/>
    <property type="project" value="UniProtKB-UniRule"/>
</dbReference>
<dbReference type="SUPFAM" id="SSF51419">
    <property type="entry name" value="PLP-binding barrel"/>
    <property type="match status" value="2"/>
</dbReference>
<evidence type="ECO:0000256" key="3">
    <source>
        <dbReference type="ARBA" id="ARBA00023235"/>
    </source>
</evidence>
<keyword evidence="3 4" id="KW-0413">Isomerase</keyword>
<feature type="domain" description="Alanine racemase C-terminal" evidence="7">
    <location>
        <begin position="278"/>
        <end position="406"/>
    </location>
</feature>
<dbReference type="Pfam" id="PF01168">
    <property type="entry name" value="Ala_racemase_N"/>
    <property type="match status" value="2"/>
</dbReference>
<dbReference type="HAMAP" id="MF_01201">
    <property type="entry name" value="Ala_racemase"/>
    <property type="match status" value="1"/>
</dbReference>
<dbReference type="PRINTS" id="PR00992">
    <property type="entry name" value="ALARACEMASE"/>
</dbReference>
<comment type="similarity">
    <text evidence="4">Belongs to the alanine racemase family.</text>
</comment>
<dbReference type="PROSITE" id="PS00395">
    <property type="entry name" value="ALANINE_RACEMASE"/>
    <property type="match status" value="1"/>
</dbReference>
<dbReference type="InterPro" id="IPR011079">
    <property type="entry name" value="Ala_racemase_C"/>
</dbReference>
<dbReference type="Gene3D" id="2.40.37.10">
    <property type="entry name" value="Lyase, Ornithine Decarboxylase, Chain A, domain 1"/>
    <property type="match status" value="1"/>
</dbReference>
<dbReference type="GO" id="GO:0030170">
    <property type="term" value="F:pyridoxal phosphate binding"/>
    <property type="evidence" value="ECO:0007669"/>
    <property type="project" value="UniProtKB-UniRule"/>
</dbReference>
<gene>
    <name evidence="8" type="primary">alr</name>
    <name evidence="8" type="ORF">COU90_00045</name>
</gene>
<comment type="pathway">
    <text evidence="4">Amino-acid biosynthesis; D-alanine biosynthesis; D-alanine from L-alanine: step 1/1.</text>
</comment>
<reference evidence="9" key="1">
    <citation type="submission" date="2017-09" db="EMBL/GenBank/DDBJ databases">
        <title>Depth-based differentiation of microbial function through sediment-hosted aquifers and enrichment of novel symbionts in the deep terrestrial subsurface.</title>
        <authorList>
            <person name="Probst A.J."/>
            <person name="Ladd B."/>
            <person name="Jarett J.K."/>
            <person name="Geller-Mcgrath D.E."/>
            <person name="Sieber C.M.K."/>
            <person name="Emerson J.B."/>
            <person name="Anantharaman K."/>
            <person name="Thomas B.C."/>
            <person name="Malmstrom R."/>
            <person name="Stieglmeier M."/>
            <person name="Klingl A."/>
            <person name="Woyke T."/>
            <person name="Ryan C.M."/>
            <person name="Banfield J.F."/>
        </authorList>
    </citation>
    <scope>NUCLEOTIDE SEQUENCE [LARGE SCALE GENOMIC DNA]</scope>
</reference>
<accession>A0A2M8KYC8</accession>
<keyword evidence="2 4" id="KW-0663">Pyridoxal phosphate</keyword>
<sequence length="420" mass="47122">MIKNQMSHHKTWVEVDAAAVRHNFNVAQKIAGNAVSVMAIVKANAYGHGLREVANILTAEPDKSESKNSDSLNRKRDFRISGGLTSDLWFGVDSIEEALILRKDHKKNPILILGYVPKPSIADAVKKNISMALYDSDTLLSIAEAAKRVKKKARVHLKIETGTYRQGIFPDNMPEFITLLIRQKKYIEVEGVYTHFSDTENLSSRYYKEQLQQFEQARAMLSAAHIHPAHVHTAASASLLLYPETRFTMVRWGVGLYGMYPSEEVRDRVGKSALLKPVITWKTRIVQIKDVPKGGTVGYDRTYTAKKPIKLAILPVGYGDGYWRHLSNKGTVLVRGERAQVAGNICMNICMVDVTHIPKACIGDEVVLMGKQKREHITPEEIARKVGSINYEVPTRISPRILRVAEISTRINPDITRTVV</sequence>
<protein>
    <recommendedName>
        <fullName evidence="4">Alanine racemase</fullName>
        <ecNumber evidence="4">5.1.1.1</ecNumber>
    </recommendedName>
</protein>
<evidence type="ECO:0000313" key="9">
    <source>
        <dbReference type="Proteomes" id="UP000229098"/>
    </source>
</evidence>
<name>A0A2M8KYC8_9BACT</name>
<feature type="active site" description="Proton acceptor; specific for D-alanine" evidence="4">
    <location>
        <position position="42"/>
    </location>
</feature>
<feature type="binding site" evidence="4 6">
    <location>
        <position position="347"/>
    </location>
    <ligand>
        <name>substrate</name>
    </ligand>
</feature>
<dbReference type="CDD" id="cd00430">
    <property type="entry name" value="PLPDE_III_AR"/>
    <property type="match status" value="1"/>
</dbReference>
<comment type="function">
    <text evidence="4">Catalyzes the interconversion of L-alanine and D-alanine. May also act on other amino acids.</text>
</comment>
<organism evidence="8 9">
    <name type="scientific">Candidatus Ryanbacteria bacterium CG10_big_fil_rev_8_21_14_0_10_43_42</name>
    <dbReference type="NCBI Taxonomy" id="1974864"/>
    <lineage>
        <taxon>Bacteria</taxon>
        <taxon>Candidatus Ryaniibacteriota</taxon>
    </lineage>
</organism>
<evidence type="ECO:0000256" key="4">
    <source>
        <dbReference type="HAMAP-Rule" id="MF_01201"/>
    </source>
</evidence>
<dbReference type="Gene3D" id="3.20.20.10">
    <property type="entry name" value="Alanine racemase"/>
    <property type="match status" value="1"/>
</dbReference>
<dbReference type="GO" id="GO:0008784">
    <property type="term" value="F:alanine racemase activity"/>
    <property type="evidence" value="ECO:0007669"/>
    <property type="project" value="UniProtKB-UniRule"/>
</dbReference>
<dbReference type="PANTHER" id="PTHR30511:SF0">
    <property type="entry name" value="ALANINE RACEMASE, CATABOLIC-RELATED"/>
    <property type="match status" value="1"/>
</dbReference>
<dbReference type="InterPro" id="IPR009006">
    <property type="entry name" value="Ala_racemase/Decarboxylase_C"/>
</dbReference>
<dbReference type="InterPro" id="IPR000821">
    <property type="entry name" value="Ala_racemase"/>
</dbReference>
<dbReference type="InterPro" id="IPR029066">
    <property type="entry name" value="PLP-binding_barrel"/>
</dbReference>
<feature type="active site" description="Proton acceptor; specific for L-alanine" evidence="4">
    <location>
        <position position="299"/>
    </location>
</feature>
<evidence type="ECO:0000256" key="6">
    <source>
        <dbReference type="PIRSR" id="PIRSR600821-52"/>
    </source>
</evidence>
<feature type="modified residue" description="N6-(pyridoxal phosphate)lysine" evidence="4 5">
    <location>
        <position position="42"/>
    </location>
</feature>
<proteinExistence type="inferred from homology"/>
<comment type="catalytic activity">
    <reaction evidence="4">
        <text>L-alanine = D-alanine</text>
        <dbReference type="Rhea" id="RHEA:20249"/>
        <dbReference type="ChEBI" id="CHEBI:57416"/>
        <dbReference type="ChEBI" id="CHEBI:57972"/>
        <dbReference type="EC" id="5.1.1.1"/>
    </reaction>
</comment>
<evidence type="ECO:0000259" key="7">
    <source>
        <dbReference type="SMART" id="SM01005"/>
    </source>
</evidence>
<dbReference type="UniPathway" id="UPA00042">
    <property type="reaction ID" value="UER00497"/>
</dbReference>
<dbReference type="EC" id="5.1.1.1" evidence="4"/>
<evidence type="ECO:0000256" key="2">
    <source>
        <dbReference type="ARBA" id="ARBA00022898"/>
    </source>
</evidence>
<dbReference type="AlphaFoldDB" id="A0A2M8KYC8"/>
<dbReference type="Pfam" id="PF00842">
    <property type="entry name" value="Ala_racemase_C"/>
    <property type="match status" value="1"/>
</dbReference>
<feature type="binding site" evidence="4 6">
    <location>
        <position position="165"/>
    </location>
    <ligand>
        <name>substrate</name>
    </ligand>
</feature>
<dbReference type="EMBL" id="PFEF01000001">
    <property type="protein sequence ID" value="PJE64897.1"/>
    <property type="molecule type" value="Genomic_DNA"/>
</dbReference>
<dbReference type="GO" id="GO:0005829">
    <property type="term" value="C:cytosol"/>
    <property type="evidence" value="ECO:0007669"/>
    <property type="project" value="TreeGrafter"/>
</dbReference>
<dbReference type="InterPro" id="IPR020622">
    <property type="entry name" value="Ala_racemase_pyridoxalP-BS"/>
</dbReference>
<dbReference type="SUPFAM" id="SSF50621">
    <property type="entry name" value="Alanine racemase C-terminal domain-like"/>
    <property type="match status" value="1"/>
</dbReference>